<evidence type="ECO:0000256" key="1">
    <source>
        <dbReference type="SAM" id="MobiDB-lite"/>
    </source>
</evidence>
<feature type="compositionally biased region" description="Basic and acidic residues" evidence="1">
    <location>
        <begin position="11"/>
        <end position="21"/>
    </location>
</feature>
<gene>
    <name evidence="2" type="ORF">SAMN04244553_4496</name>
</gene>
<keyword evidence="3" id="KW-1185">Reference proteome</keyword>
<dbReference type="EMBL" id="OBEG01000004">
    <property type="protein sequence ID" value="SNY87549.1"/>
    <property type="molecule type" value="Genomic_DNA"/>
</dbReference>
<name>A0A285LRL8_9NOCA</name>
<dbReference type="STRING" id="1379680.GCA_001612615_03818"/>
<organism evidence="2 3">
    <name type="scientific">Nocardia amikacinitolerans</name>
    <dbReference type="NCBI Taxonomy" id="756689"/>
    <lineage>
        <taxon>Bacteria</taxon>
        <taxon>Bacillati</taxon>
        <taxon>Actinomycetota</taxon>
        <taxon>Actinomycetes</taxon>
        <taxon>Mycobacteriales</taxon>
        <taxon>Nocardiaceae</taxon>
        <taxon>Nocardia</taxon>
    </lineage>
</organism>
<accession>A0A285LRL8</accession>
<dbReference type="Proteomes" id="UP000219565">
    <property type="component" value="Unassembled WGS sequence"/>
</dbReference>
<sequence length="379" mass="40486">MPTATEFNGQMRERGVPTREQDQLDRLLVDLQSVGGRAAAIGQHANTAVNAWRRPPRIQVTGRAHAGRSTVLQALALMSAAETGPVDEPGAPDPVLDADIVVYVLAGAPLPADRRVLAELPPERTVVVLNKADAIGSRWGDAVAAAEQYTRELGILTLPVVAALAVRTRAGAVTDADMATLRRLAADADPALTLSPDLFVSPTAGPDVAEREQLLHRWELYGITCALSALRHDPELSPHAILQLLHAASGIDALHRLLHRRYEQVSALRGGELLDELARLAARAVPGEAGPARDILEDYLYGDDAMWLALCAGLANPSVAHLAAGYPSPAPADADDALHRAARWRAVVASDMPPVARRAALRVHNGYIRLWERMSSAGL</sequence>
<evidence type="ECO:0008006" key="4">
    <source>
        <dbReference type="Google" id="ProtNLM"/>
    </source>
</evidence>
<proteinExistence type="predicted"/>
<dbReference type="SUPFAM" id="SSF52540">
    <property type="entry name" value="P-loop containing nucleoside triphosphate hydrolases"/>
    <property type="match status" value="1"/>
</dbReference>
<evidence type="ECO:0000313" key="2">
    <source>
        <dbReference type="EMBL" id="SNY87549.1"/>
    </source>
</evidence>
<dbReference type="OrthoDB" id="4567510at2"/>
<protein>
    <recommendedName>
        <fullName evidence="4">Dynamin family protein</fullName>
    </recommendedName>
</protein>
<dbReference type="RefSeq" id="WP_097246481.1">
    <property type="nucleotide sequence ID" value="NZ_JAMTCV010000003.1"/>
</dbReference>
<dbReference type="AlphaFoldDB" id="A0A285LRL8"/>
<evidence type="ECO:0000313" key="3">
    <source>
        <dbReference type="Proteomes" id="UP000219565"/>
    </source>
</evidence>
<feature type="region of interest" description="Disordered" evidence="1">
    <location>
        <begin position="1"/>
        <end position="21"/>
    </location>
</feature>
<reference evidence="2 3" key="1">
    <citation type="submission" date="2017-09" db="EMBL/GenBank/DDBJ databases">
        <authorList>
            <person name="Ehlers B."/>
            <person name="Leendertz F.H."/>
        </authorList>
    </citation>
    <scope>NUCLEOTIDE SEQUENCE [LARGE SCALE GENOMIC DNA]</scope>
    <source>
        <strain evidence="2 3">DSM 45537</strain>
    </source>
</reference>
<dbReference type="InterPro" id="IPR027417">
    <property type="entry name" value="P-loop_NTPase"/>
</dbReference>